<dbReference type="InterPro" id="IPR005019">
    <property type="entry name" value="Adenine_glyco"/>
</dbReference>
<reference evidence="1 2" key="1">
    <citation type="submission" date="2018-05" db="EMBL/GenBank/DDBJ databases">
        <title>Abyssibacter profundi OUC007T gen. nov., sp. nov, a marine bacterium isolated from seawater of the Mariana Trench.</title>
        <authorList>
            <person name="Zhou S."/>
        </authorList>
    </citation>
    <scope>NUCLEOTIDE SEQUENCE [LARGE SCALE GENOMIC DNA]</scope>
    <source>
        <strain evidence="1 2">OUC007</strain>
    </source>
</reference>
<dbReference type="Gene3D" id="1.10.340.30">
    <property type="entry name" value="Hypothetical protein, domain 2"/>
    <property type="match status" value="1"/>
</dbReference>
<comment type="caution">
    <text evidence="1">The sequence shown here is derived from an EMBL/GenBank/DDBJ whole genome shotgun (WGS) entry which is preliminary data.</text>
</comment>
<dbReference type="AlphaFoldDB" id="A0A363UQG7"/>
<dbReference type="InterPro" id="IPR052891">
    <property type="entry name" value="DNA-3mA_glycosylase"/>
</dbReference>
<dbReference type="Pfam" id="PF03352">
    <property type="entry name" value="Adenine_glyco"/>
    <property type="match status" value="1"/>
</dbReference>
<dbReference type="GO" id="GO:0008725">
    <property type="term" value="F:DNA-3-methyladenine glycosylase activity"/>
    <property type="evidence" value="ECO:0007669"/>
    <property type="project" value="InterPro"/>
</dbReference>
<dbReference type="PANTHER" id="PTHR30037:SF3">
    <property type="entry name" value="BLR0857 PROTEIN"/>
    <property type="match status" value="1"/>
</dbReference>
<protein>
    <submittedName>
        <fullName evidence="1">3-methyladenine DNA glycosylase</fullName>
    </submittedName>
</protein>
<evidence type="ECO:0000313" key="2">
    <source>
        <dbReference type="Proteomes" id="UP000251800"/>
    </source>
</evidence>
<dbReference type="InterPro" id="IPR011257">
    <property type="entry name" value="DNA_glycosylase"/>
</dbReference>
<name>A0A363UQG7_9GAMM</name>
<dbReference type="SUPFAM" id="SSF48150">
    <property type="entry name" value="DNA-glycosylase"/>
    <property type="match status" value="1"/>
</dbReference>
<dbReference type="EMBL" id="QEQK01000001">
    <property type="protein sequence ID" value="PWN57711.1"/>
    <property type="molecule type" value="Genomic_DNA"/>
</dbReference>
<keyword evidence="2" id="KW-1185">Reference proteome</keyword>
<gene>
    <name evidence="1" type="ORF">DEH80_00795</name>
</gene>
<dbReference type="Proteomes" id="UP000251800">
    <property type="component" value="Unassembled WGS sequence"/>
</dbReference>
<evidence type="ECO:0000313" key="1">
    <source>
        <dbReference type="EMBL" id="PWN57711.1"/>
    </source>
</evidence>
<sequence length="243" mass="26686">MARAESFQRIYERACQRKGGEAAVASLLPSVADAETLATTGDDRYLSLMTKRVFQAGFAWRVIEQKWSGFEAAFGGFDPAHCAALDADAIEALARDQRIVRNKQKINSVPRNARFVLDVAEAEGSFAAWLAAWPVEDTTGLWRELARRGQRLGGMSGCIFLRMAGKDTFQLTGDVVALLIANEVVTRRPSTRAELAACQQQFNTWAAESGRPLAEISRICALSVGDQRLRADEPPPPFLLDPD</sequence>
<proteinExistence type="predicted"/>
<dbReference type="OrthoDB" id="9795156at2"/>
<dbReference type="RefSeq" id="WP_109718567.1">
    <property type="nucleotide sequence ID" value="NZ_QEQK01000001.1"/>
</dbReference>
<organism evidence="1 2">
    <name type="scientific">Abyssibacter profundi</name>
    <dbReference type="NCBI Taxonomy" id="2182787"/>
    <lineage>
        <taxon>Bacteria</taxon>
        <taxon>Pseudomonadati</taxon>
        <taxon>Pseudomonadota</taxon>
        <taxon>Gammaproteobacteria</taxon>
        <taxon>Chromatiales</taxon>
        <taxon>Oceanococcaceae</taxon>
        <taxon>Abyssibacter</taxon>
    </lineage>
</organism>
<dbReference type="PANTHER" id="PTHR30037">
    <property type="entry name" value="DNA-3-METHYLADENINE GLYCOSYLASE 1"/>
    <property type="match status" value="1"/>
</dbReference>
<accession>A0A363UQG7</accession>
<dbReference type="GO" id="GO:0006284">
    <property type="term" value="P:base-excision repair"/>
    <property type="evidence" value="ECO:0007669"/>
    <property type="project" value="InterPro"/>
</dbReference>